<dbReference type="PANTHER" id="PTHR43415">
    <property type="entry name" value="SPERMIDINE N(1)-ACETYLTRANSFERASE"/>
    <property type="match status" value="1"/>
</dbReference>
<dbReference type="KEGG" id="sste:SAMEA4384403_2001"/>
<dbReference type="PANTHER" id="PTHR43415:SF3">
    <property type="entry name" value="GNAT-FAMILY ACETYLTRANSFERASE"/>
    <property type="match status" value="1"/>
</dbReference>
<dbReference type="Gene3D" id="3.40.630.30">
    <property type="match status" value="1"/>
</dbReference>
<dbReference type="EMBL" id="LT906462">
    <property type="protein sequence ID" value="SNV75316.1"/>
    <property type="molecule type" value="Genomic_DNA"/>
</dbReference>
<dbReference type="Pfam" id="PF13302">
    <property type="entry name" value="Acetyltransf_3"/>
    <property type="match status" value="1"/>
</dbReference>
<dbReference type="Proteomes" id="UP000242084">
    <property type="component" value="Chromosome 1"/>
</dbReference>
<dbReference type="EC" id="2.3.1.57" evidence="2"/>
<gene>
    <name evidence="2" type="primary">speG_2</name>
    <name evidence="2" type="ORF">SAMEA4384403_02001</name>
</gene>
<organism evidence="2 3">
    <name type="scientific">Mammaliicoccus stepanovicii</name>
    <dbReference type="NCBI Taxonomy" id="643214"/>
    <lineage>
        <taxon>Bacteria</taxon>
        <taxon>Bacillati</taxon>
        <taxon>Bacillota</taxon>
        <taxon>Bacilli</taxon>
        <taxon>Bacillales</taxon>
        <taxon>Staphylococcaceae</taxon>
        <taxon>Mammaliicoccus</taxon>
    </lineage>
</organism>
<proteinExistence type="predicted"/>
<dbReference type="CDD" id="cd04301">
    <property type="entry name" value="NAT_SF"/>
    <property type="match status" value="1"/>
</dbReference>
<accession>A0A239ZX86</accession>
<protein>
    <submittedName>
        <fullName evidence="2">Aminoglycoside N(6')-acetyltransferase</fullName>
        <ecNumber evidence="2">2.3.1.57</ecNumber>
    </submittedName>
</protein>
<dbReference type="AlphaFoldDB" id="A0A239ZX86"/>
<reference evidence="2 3" key="1">
    <citation type="submission" date="2017-06" db="EMBL/GenBank/DDBJ databases">
        <authorList>
            <consortium name="Pathogen Informatics"/>
        </authorList>
    </citation>
    <scope>NUCLEOTIDE SEQUENCE [LARGE SCALE GENOMIC DNA]</scope>
    <source>
        <strain evidence="2 3">NCTC13839</strain>
    </source>
</reference>
<sequence>MKKTILVDDHIKLRDALDKDAKVYVEIPFDEELLKMYGSEMNANKEKSLDKAMLFINEIKSNPYEWAIEYKGKFVGQVRLTIDDKNKKAKFAIGIFNPQCWNKGIGTKVSNEVLKFGFSELRLHRIYVKVLAYNKRAIKSYEKVGFKIEGEEREGAYINGKYETDIHMGILKSEYEELNGEL</sequence>
<dbReference type="InterPro" id="IPR016181">
    <property type="entry name" value="Acyl_CoA_acyltransferase"/>
</dbReference>
<evidence type="ECO:0000313" key="2">
    <source>
        <dbReference type="EMBL" id="SNV75316.1"/>
    </source>
</evidence>
<keyword evidence="2" id="KW-0808">Transferase</keyword>
<dbReference type="PROSITE" id="PS51186">
    <property type="entry name" value="GNAT"/>
    <property type="match status" value="1"/>
</dbReference>
<dbReference type="OrthoDB" id="9795206at2"/>
<keyword evidence="3" id="KW-1185">Reference proteome</keyword>
<feature type="domain" description="N-acetyltransferase" evidence="1">
    <location>
        <begin position="11"/>
        <end position="173"/>
    </location>
</feature>
<dbReference type="SUPFAM" id="SSF55729">
    <property type="entry name" value="Acyl-CoA N-acyltransferases (Nat)"/>
    <property type="match status" value="1"/>
</dbReference>
<dbReference type="GO" id="GO:0004145">
    <property type="term" value="F:diamine N-acetyltransferase activity"/>
    <property type="evidence" value="ECO:0007669"/>
    <property type="project" value="UniProtKB-EC"/>
</dbReference>
<dbReference type="RefSeq" id="WP_095089126.1">
    <property type="nucleotide sequence ID" value="NZ_BMDM01000001.1"/>
</dbReference>
<dbReference type="InterPro" id="IPR000182">
    <property type="entry name" value="GNAT_dom"/>
</dbReference>
<keyword evidence="2" id="KW-0012">Acyltransferase</keyword>
<name>A0A239ZX86_9STAP</name>
<evidence type="ECO:0000259" key="1">
    <source>
        <dbReference type="PROSITE" id="PS51186"/>
    </source>
</evidence>
<evidence type="ECO:0000313" key="3">
    <source>
        <dbReference type="Proteomes" id="UP000242084"/>
    </source>
</evidence>